<evidence type="ECO:0000313" key="2">
    <source>
        <dbReference type="Proteomes" id="UP000253961"/>
    </source>
</evidence>
<name>A0A369PP58_9SPHI</name>
<comment type="caution">
    <text evidence="1">The sequence shown here is derived from an EMBL/GenBank/DDBJ whole genome shotgun (WGS) entry which is preliminary data.</text>
</comment>
<organism evidence="1 2">
    <name type="scientific">Pedobacter chinensis</name>
    <dbReference type="NCBI Taxonomy" id="2282421"/>
    <lineage>
        <taxon>Bacteria</taxon>
        <taxon>Pseudomonadati</taxon>
        <taxon>Bacteroidota</taxon>
        <taxon>Sphingobacteriia</taxon>
        <taxon>Sphingobacteriales</taxon>
        <taxon>Sphingobacteriaceae</taxon>
        <taxon>Pedobacter</taxon>
    </lineage>
</organism>
<proteinExistence type="predicted"/>
<keyword evidence="2" id="KW-1185">Reference proteome</keyword>
<reference evidence="1 2" key="1">
    <citation type="submission" date="2018-07" db="EMBL/GenBank/DDBJ databases">
        <title>Pedobacter sp. nov., isolated from soil.</title>
        <authorList>
            <person name="Zhou L.Y."/>
            <person name="Du Z.J."/>
        </authorList>
    </citation>
    <scope>NUCLEOTIDE SEQUENCE [LARGE SCALE GENOMIC DNA]</scope>
    <source>
        <strain evidence="1 2">JDX94</strain>
    </source>
</reference>
<dbReference type="Proteomes" id="UP000253961">
    <property type="component" value="Unassembled WGS sequence"/>
</dbReference>
<sequence>MFIRSTRKVKPEHLKCFATEVPKAQITQNVFCDFCVSVAIFYNFFEAPFRGERMREAFKAS</sequence>
<accession>A0A369PP58</accession>
<gene>
    <name evidence="1" type="ORF">DU508_21935</name>
</gene>
<dbReference type="EMBL" id="QPKV01000014">
    <property type="protein sequence ID" value="RDC54383.1"/>
    <property type="molecule type" value="Genomic_DNA"/>
</dbReference>
<protein>
    <submittedName>
        <fullName evidence="1">Uncharacterized protein</fullName>
    </submittedName>
</protein>
<dbReference type="AlphaFoldDB" id="A0A369PP58"/>
<evidence type="ECO:0000313" key="1">
    <source>
        <dbReference type="EMBL" id="RDC54383.1"/>
    </source>
</evidence>